<dbReference type="AlphaFoldDB" id="A0AAW6HQJ3"/>
<gene>
    <name evidence="4" type="ORF">LNO68_00890</name>
    <name evidence="5" type="ORF">LNO71_03420</name>
</gene>
<dbReference type="PROSITE" id="PS51352">
    <property type="entry name" value="THIOREDOXIN_2"/>
    <property type="match status" value="1"/>
</dbReference>
<dbReference type="InterPro" id="IPR036249">
    <property type="entry name" value="Thioredoxin-like_sf"/>
</dbReference>
<feature type="domain" description="Thioredoxin" evidence="3">
    <location>
        <begin position="1"/>
        <end position="109"/>
    </location>
</feature>
<protein>
    <submittedName>
        <fullName evidence="5">Thioredoxin family protein</fullName>
    </submittedName>
</protein>
<evidence type="ECO:0000313" key="5">
    <source>
        <dbReference type="EMBL" id="MDC4183669.1"/>
    </source>
</evidence>
<dbReference type="EMBL" id="JAJHZP010000015">
    <property type="protein sequence ID" value="MDC4183669.1"/>
    <property type="molecule type" value="Genomic_DNA"/>
</dbReference>
<comment type="caution">
    <text evidence="5">The sequence shown here is derived from an EMBL/GenBank/DDBJ whole genome shotgun (WGS) entry which is preliminary data.</text>
</comment>
<sequence length="109" mass="12885">MKSISLKELENIISTNKKPIFVKFTWEDCGVCKMNAPIINKVCEQRQDQYDCYEIDVDKEQIWAEDDPDNKWAIKVVPVYMVFKNGEKKFEHVNFIAEDKLNSELDKHI</sequence>
<reference evidence="5 7" key="1">
    <citation type="submission" date="2021-11" db="EMBL/GenBank/DDBJ databases">
        <title>Description of Mycoplasma bradburyaesp. nov.from sea birds: a tribute to a great mycoplasmologist.</title>
        <authorList>
            <person name="Ramirez A.S."/>
            <person name="Poveda C."/>
            <person name="Suarez-Perez A."/>
            <person name="Rosales R.S."/>
            <person name="Dijkman R."/>
            <person name="Feberwee A."/>
            <person name="Spergser J."/>
            <person name="Szostak M.P."/>
            <person name="Ressel L."/>
            <person name="Calabuig P."/>
            <person name="Catania S."/>
            <person name="Gobbo F."/>
            <person name="Timofte D."/>
            <person name="Poveda J.B."/>
        </authorList>
    </citation>
    <scope>NUCLEOTIDE SEQUENCE</scope>
    <source>
        <strain evidence="4 7">T158</strain>
        <strain evidence="5">T264</strain>
    </source>
</reference>
<dbReference type="SUPFAM" id="SSF52833">
    <property type="entry name" value="Thioredoxin-like"/>
    <property type="match status" value="1"/>
</dbReference>
<dbReference type="Proteomes" id="UP001216384">
    <property type="component" value="Unassembled WGS sequence"/>
</dbReference>
<evidence type="ECO:0000313" key="6">
    <source>
        <dbReference type="Proteomes" id="UP001216384"/>
    </source>
</evidence>
<dbReference type="PANTHER" id="PTHR45663:SF11">
    <property type="entry name" value="GEO12009P1"/>
    <property type="match status" value="1"/>
</dbReference>
<dbReference type="Proteomes" id="UP001220940">
    <property type="component" value="Unassembled WGS sequence"/>
</dbReference>
<accession>A0AAW6HQJ3</accession>
<evidence type="ECO:0000256" key="1">
    <source>
        <dbReference type="ARBA" id="ARBA00008987"/>
    </source>
</evidence>
<organism evidence="5 6">
    <name type="scientific">Mycoplasma bradburyae</name>
    <dbReference type="NCBI Taxonomy" id="2963128"/>
    <lineage>
        <taxon>Bacteria</taxon>
        <taxon>Bacillati</taxon>
        <taxon>Mycoplasmatota</taxon>
        <taxon>Mollicutes</taxon>
        <taxon>Mycoplasmataceae</taxon>
        <taxon>Mycoplasma</taxon>
    </lineage>
</organism>
<dbReference type="PANTHER" id="PTHR45663">
    <property type="entry name" value="GEO12009P1"/>
    <property type="match status" value="1"/>
</dbReference>
<keyword evidence="2" id="KW-0676">Redox-active center</keyword>
<evidence type="ECO:0000256" key="2">
    <source>
        <dbReference type="ARBA" id="ARBA00023284"/>
    </source>
</evidence>
<proteinExistence type="inferred from homology"/>
<keyword evidence="7" id="KW-1185">Reference proteome</keyword>
<dbReference type="InterPro" id="IPR013766">
    <property type="entry name" value="Thioredoxin_domain"/>
</dbReference>
<dbReference type="RefSeq" id="WP_255034746.1">
    <property type="nucleotide sequence ID" value="NZ_CP101414.1"/>
</dbReference>
<dbReference type="CDD" id="cd02947">
    <property type="entry name" value="TRX_family"/>
    <property type="match status" value="1"/>
</dbReference>
<evidence type="ECO:0000259" key="3">
    <source>
        <dbReference type="PROSITE" id="PS51352"/>
    </source>
</evidence>
<dbReference type="EMBL" id="JAJHZM010000002">
    <property type="protein sequence ID" value="MDC4181743.1"/>
    <property type="molecule type" value="Genomic_DNA"/>
</dbReference>
<name>A0AAW6HQJ3_9MOLU</name>
<dbReference type="GO" id="GO:0005737">
    <property type="term" value="C:cytoplasm"/>
    <property type="evidence" value="ECO:0007669"/>
    <property type="project" value="TreeGrafter"/>
</dbReference>
<dbReference type="GO" id="GO:0015035">
    <property type="term" value="F:protein-disulfide reductase activity"/>
    <property type="evidence" value="ECO:0007669"/>
    <property type="project" value="TreeGrafter"/>
</dbReference>
<comment type="similarity">
    <text evidence="1">Belongs to the thioredoxin family.</text>
</comment>
<evidence type="ECO:0000313" key="7">
    <source>
        <dbReference type="Proteomes" id="UP001220940"/>
    </source>
</evidence>
<dbReference type="Pfam" id="PF00085">
    <property type="entry name" value="Thioredoxin"/>
    <property type="match status" value="1"/>
</dbReference>
<dbReference type="Gene3D" id="3.40.30.10">
    <property type="entry name" value="Glutaredoxin"/>
    <property type="match status" value="1"/>
</dbReference>
<evidence type="ECO:0000313" key="4">
    <source>
        <dbReference type="EMBL" id="MDC4181743.1"/>
    </source>
</evidence>